<dbReference type="RefSeq" id="WP_258844823.1">
    <property type="nucleotide sequence ID" value="NZ_JANUGX010000006.1"/>
</dbReference>
<dbReference type="EMBL" id="JANUGX010000006">
    <property type="protein sequence ID" value="MCS0589054.1"/>
    <property type="molecule type" value="Genomic_DNA"/>
</dbReference>
<feature type="transmembrane region" description="Helical" evidence="2">
    <location>
        <begin position="12"/>
        <end position="32"/>
    </location>
</feature>
<dbReference type="InterPro" id="IPR008756">
    <property type="entry name" value="Peptidase_M56"/>
</dbReference>
<feature type="transmembrane region" description="Helical" evidence="2">
    <location>
        <begin position="44"/>
        <end position="64"/>
    </location>
</feature>
<feature type="domain" description="Peptidase M56" evidence="3">
    <location>
        <begin position="120"/>
        <end position="270"/>
    </location>
</feature>
<accession>A0ABT2A4H3</accession>
<evidence type="ECO:0000259" key="3">
    <source>
        <dbReference type="Pfam" id="PF05569"/>
    </source>
</evidence>
<dbReference type="Gene3D" id="3.30.2010.10">
    <property type="entry name" value="Metalloproteases ('zincins'), catalytic domain"/>
    <property type="match status" value="1"/>
</dbReference>
<evidence type="ECO:0000313" key="5">
    <source>
        <dbReference type="Proteomes" id="UP001205560"/>
    </source>
</evidence>
<dbReference type="Proteomes" id="UP001205560">
    <property type="component" value="Unassembled WGS sequence"/>
</dbReference>
<protein>
    <submittedName>
        <fullName evidence="4">Peptidase M56</fullName>
    </submittedName>
</protein>
<dbReference type="CDD" id="cd07341">
    <property type="entry name" value="M56_BlaR1_MecR1_like"/>
    <property type="match status" value="1"/>
</dbReference>
<dbReference type="InterPro" id="IPR052173">
    <property type="entry name" value="Beta-lactam_resp_regulator"/>
</dbReference>
<proteinExistence type="predicted"/>
<sequence length="600" mass="65257">MNTAAWMSGLAWALLDFVWQGMLAGCIAAVLLGSMGRARPQWRYLVACIALLSCAALPVAGLLVRVMGQGGFETGGVLRSALLQGLPATAAQALGDGAAVPALWHLAGWRELLAPRLPLVILCWSAGAALMALRLLLGLAWVRRRSRSGAYRLDPAWQAVLDRLGERMGLGRKVVLGLVNDLASPVTAGCWRPLVLVPASLTTGMAPQLLEALLAHELAHVRRHDYLVNLVQSAIEILLFYHPAVWWLSHRIRVERELIADDLAASALGEPRRLALALSELDLFQLSSQQLGLGAHGGGKLMSRIKRLVRPQTEPFSSSAGWKLPLPALCLALTAAIHAHAGTTPDTSVPSAQPKPGFHHITLRPGREDGYALVGDGEKGAAMTGSSADWDAIKQLRRNVKGEFLWFRDGGKSWIVQDPDTLAKARTAWAPVNRLGEQMNVYGKEMERHGKVMDALGKEMEQAAAGMQPDQRRLREVQRNMDEVGRKMGRVGEKLGSASDSERGRLEAEMASLEKQMNALGEQIRAATESDMQRRQAHADMRDVGRRMKEAGQPMDALGKKMDVLGKQMDQESKAADRTMRELIRDAMARGLAQQAPGQG</sequence>
<keyword evidence="2" id="KW-0812">Transmembrane</keyword>
<evidence type="ECO:0000256" key="2">
    <source>
        <dbReference type="SAM" id="Phobius"/>
    </source>
</evidence>
<comment type="caution">
    <text evidence="4">The sequence shown here is derived from an EMBL/GenBank/DDBJ whole genome shotgun (WGS) entry which is preliminary data.</text>
</comment>
<gene>
    <name evidence="4" type="ORF">NX782_07535</name>
</gene>
<keyword evidence="1" id="KW-0175">Coiled coil</keyword>
<feature type="transmembrane region" description="Helical" evidence="2">
    <location>
        <begin position="226"/>
        <end position="248"/>
    </location>
</feature>
<evidence type="ECO:0000256" key="1">
    <source>
        <dbReference type="SAM" id="Coils"/>
    </source>
</evidence>
<name>A0ABT2A4H3_9BURK</name>
<evidence type="ECO:0000313" key="4">
    <source>
        <dbReference type="EMBL" id="MCS0589054.1"/>
    </source>
</evidence>
<dbReference type="PANTHER" id="PTHR34978">
    <property type="entry name" value="POSSIBLE SENSOR-TRANSDUCER PROTEIN BLAR"/>
    <property type="match status" value="1"/>
</dbReference>
<dbReference type="Pfam" id="PF05569">
    <property type="entry name" value="Peptidase_M56"/>
    <property type="match status" value="1"/>
</dbReference>
<dbReference type="PANTHER" id="PTHR34978:SF3">
    <property type="entry name" value="SLR0241 PROTEIN"/>
    <property type="match status" value="1"/>
</dbReference>
<dbReference type="CDD" id="cd15841">
    <property type="entry name" value="SNARE_Qc"/>
    <property type="match status" value="1"/>
</dbReference>
<feature type="transmembrane region" description="Helical" evidence="2">
    <location>
        <begin position="119"/>
        <end position="142"/>
    </location>
</feature>
<keyword evidence="2" id="KW-0472">Membrane</keyword>
<keyword evidence="5" id="KW-1185">Reference proteome</keyword>
<reference evidence="4 5" key="1">
    <citation type="submission" date="2022-08" db="EMBL/GenBank/DDBJ databases">
        <title>Reclassification of Massilia species as members of the genera Telluria, Duganella, Pseudoduganella, Mokoshia gen. nov. and Zemynaea gen. nov. using orthogonal and non-orthogonal genome-based approaches.</title>
        <authorList>
            <person name="Bowman J.P."/>
        </authorList>
    </citation>
    <scope>NUCLEOTIDE SEQUENCE [LARGE SCALE GENOMIC DNA]</scope>
    <source>
        <strain evidence="4 5">LMG 28164</strain>
    </source>
</reference>
<organism evidence="4 5">
    <name type="scientific">Massilia norwichensis</name>
    <dbReference type="NCBI Taxonomy" id="1442366"/>
    <lineage>
        <taxon>Bacteria</taxon>
        <taxon>Pseudomonadati</taxon>
        <taxon>Pseudomonadota</taxon>
        <taxon>Betaproteobacteria</taxon>
        <taxon>Burkholderiales</taxon>
        <taxon>Oxalobacteraceae</taxon>
        <taxon>Telluria group</taxon>
        <taxon>Massilia</taxon>
    </lineage>
</organism>
<keyword evidence="2" id="KW-1133">Transmembrane helix</keyword>
<feature type="coiled-coil region" evidence="1">
    <location>
        <begin position="503"/>
        <end position="530"/>
    </location>
</feature>